<feature type="compositionally biased region" description="Basic and acidic residues" evidence="1">
    <location>
        <begin position="266"/>
        <end position="279"/>
    </location>
</feature>
<evidence type="ECO:0000313" key="2">
    <source>
        <dbReference type="EMBL" id="KAH0544382.1"/>
    </source>
</evidence>
<organism evidence="2 3">
    <name type="scientific">Glutinoglossum americanum</name>
    <dbReference type="NCBI Taxonomy" id="1670608"/>
    <lineage>
        <taxon>Eukaryota</taxon>
        <taxon>Fungi</taxon>
        <taxon>Dikarya</taxon>
        <taxon>Ascomycota</taxon>
        <taxon>Pezizomycotina</taxon>
        <taxon>Geoglossomycetes</taxon>
        <taxon>Geoglossales</taxon>
        <taxon>Geoglossaceae</taxon>
        <taxon>Glutinoglossum</taxon>
    </lineage>
</organism>
<feature type="compositionally biased region" description="Polar residues" evidence="1">
    <location>
        <begin position="90"/>
        <end position="115"/>
    </location>
</feature>
<accession>A0A9P8I875</accession>
<evidence type="ECO:0000313" key="3">
    <source>
        <dbReference type="Proteomes" id="UP000698800"/>
    </source>
</evidence>
<feature type="compositionally biased region" description="Polar residues" evidence="1">
    <location>
        <begin position="150"/>
        <end position="160"/>
    </location>
</feature>
<dbReference type="Proteomes" id="UP000698800">
    <property type="component" value="Unassembled WGS sequence"/>
</dbReference>
<name>A0A9P8I875_9PEZI</name>
<feature type="compositionally biased region" description="Low complexity" evidence="1">
    <location>
        <begin position="178"/>
        <end position="188"/>
    </location>
</feature>
<dbReference type="OrthoDB" id="5244050at2759"/>
<feature type="region of interest" description="Disordered" evidence="1">
    <location>
        <begin position="1"/>
        <end position="191"/>
    </location>
</feature>
<gene>
    <name evidence="2" type="ORF">FGG08_001523</name>
</gene>
<dbReference type="EMBL" id="JAGHQL010000020">
    <property type="protein sequence ID" value="KAH0544382.1"/>
    <property type="molecule type" value="Genomic_DNA"/>
</dbReference>
<feature type="region of interest" description="Disordered" evidence="1">
    <location>
        <begin position="263"/>
        <end position="293"/>
    </location>
</feature>
<comment type="caution">
    <text evidence="2">The sequence shown here is derived from an EMBL/GenBank/DDBJ whole genome shotgun (WGS) entry which is preliminary data.</text>
</comment>
<keyword evidence="3" id="KW-1185">Reference proteome</keyword>
<feature type="compositionally biased region" description="Basic and acidic residues" evidence="1">
    <location>
        <begin position="116"/>
        <end position="132"/>
    </location>
</feature>
<protein>
    <submittedName>
        <fullName evidence="2">Uncharacterized protein</fullName>
    </submittedName>
</protein>
<feature type="compositionally biased region" description="Polar residues" evidence="1">
    <location>
        <begin position="381"/>
        <end position="390"/>
    </location>
</feature>
<reference evidence="2" key="1">
    <citation type="submission" date="2021-03" db="EMBL/GenBank/DDBJ databases">
        <title>Comparative genomics and phylogenomic investigation of the class Geoglossomycetes provide insights into ecological specialization and systematics.</title>
        <authorList>
            <person name="Melie T."/>
            <person name="Pirro S."/>
            <person name="Miller A.N."/>
            <person name="Quandt A."/>
        </authorList>
    </citation>
    <scope>NUCLEOTIDE SEQUENCE</scope>
    <source>
        <strain evidence="2">GBOQ0MN5Z8</strain>
    </source>
</reference>
<evidence type="ECO:0000256" key="1">
    <source>
        <dbReference type="SAM" id="MobiDB-lite"/>
    </source>
</evidence>
<feature type="compositionally biased region" description="Low complexity" evidence="1">
    <location>
        <begin position="8"/>
        <end position="21"/>
    </location>
</feature>
<feature type="compositionally biased region" description="Polar residues" evidence="1">
    <location>
        <begin position="414"/>
        <end position="423"/>
    </location>
</feature>
<feature type="compositionally biased region" description="Basic and acidic residues" evidence="1">
    <location>
        <begin position="162"/>
        <end position="176"/>
    </location>
</feature>
<sequence>MAHSPKFSSPLPSRWSSSNSSGKLTENDTRSTRRSASSTQLRGSIGLSNTKNESQVAPPVSLIVTKPDGDEFASENESGTSRLVPRRLHTSPSSTIFRQQLRPSTSGQTARNFDQLTRRSTSDMSPKPRDTHPPSNLKAYYSPKTAPLFISQQTSASSSRDFALRKGHTDATETRELSPVSPSPSVASFQLPEEGLLSQSKFFKKRPPQLDLSLLFPKPQPSTGGLLSPEKLVHSPTQLSPVSETSSLKDALDDAWQKCRPLRKTLSRESVRSRDHPLEESQPSEPNPRKGCTKWDLQNIQHLLKRKLPTDVRSETTEGDFVQRLAQNIQEQCPKLPRPDYDNKHFRYQTQNTGGTRGKPVQQRAVSAPGPASRQAKLVQHSISSRPSQKTTRKNAPGKESARQRIMSPPISACRNSDSVRPCSSSGSGRRTVTSKKSGGSVFSRSDLQEQSVLELSSSGDEGEVFSDCLDVGDEDFIFQGKLEKSQWRSAGSSSSRSSYFTAKAEQMSKGSQKSNLMNTPRTMRHCVSFLRAEEPQDNMGGGRRSAPASNGLRSWLTEITPPTSPESSNHSGSVLTMAVSQEERDLLQAMREKRAMLLGRLRTDIPPESFDGGLLSPNPILSSESSIWLPLECNSSPRRTGQRLSETRSSPGLRNEYFVDRYPTPLAPPPESSRRIRRTPSFVCTNSLPSPPSSEPSPITPPMYQAMTDQMVNYLLSASTSPSSTLYDRNHLSKPGTKNGTFLEPGTPATPLLDRNGRERIINRLISASTSSSSTRGDRGRYLGGRTASFDRLISDDEDSHASEGFAFSELRGRVASAVR</sequence>
<feature type="region of interest" description="Disordered" evidence="1">
    <location>
        <begin position="634"/>
        <end position="653"/>
    </location>
</feature>
<feature type="region of interest" description="Disordered" evidence="1">
    <location>
        <begin position="735"/>
        <end position="755"/>
    </location>
</feature>
<proteinExistence type="predicted"/>
<feature type="region of interest" description="Disordered" evidence="1">
    <location>
        <begin position="332"/>
        <end position="446"/>
    </location>
</feature>
<feature type="compositionally biased region" description="Polar residues" evidence="1">
    <location>
        <begin position="235"/>
        <end position="248"/>
    </location>
</feature>
<dbReference type="AlphaFoldDB" id="A0A9P8I875"/>
<feature type="compositionally biased region" description="Polar residues" evidence="1">
    <location>
        <begin position="40"/>
        <end position="55"/>
    </location>
</feature>
<feature type="region of interest" description="Disordered" evidence="1">
    <location>
        <begin position="213"/>
        <end position="250"/>
    </location>
</feature>